<name>A0A2K8NE88_9BACL</name>
<protein>
    <recommendedName>
        <fullName evidence="2">CRISPR-associated protein Cas6 C-terminal domain-containing protein</fullName>
    </recommendedName>
</protein>
<dbReference type="Gene3D" id="3.30.70.1900">
    <property type="match status" value="1"/>
</dbReference>
<dbReference type="EMBL" id="CP024955">
    <property type="protein sequence ID" value="ATY86610.1"/>
    <property type="molecule type" value="Genomic_DNA"/>
</dbReference>
<dbReference type="InterPro" id="IPR019267">
    <property type="entry name" value="CRISPR-assoc_Cas6_C"/>
</dbReference>
<feature type="region of interest" description="Disordered" evidence="1">
    <location>
        <begin position="58"/>
        <end position="85"/>
    </location>
</feature>
<gene>
    <name evidence="3" type="ORF">CVV65_13480</name>
</gene>
<organism evidence="3 4">
    <name type="scientific">Kyrpidia spormannii</name>
    <dbReference type="NCBI Taxonomy" id="2055160"/>
    <lineage>
        <taxon>Bacteria</taxon>
        <taxon>Bacillati</taxon>
        <taxon>Bacillota</taxon>
        <taxon>Bacilli</taxon>
        <taxon>Bacillales</taxon>
        <taxon>Alicyclobacillaceae</taxon>
        <taxon>Kyrpidia</taxon>
    </lineage>
</organism>
<proteinExistence type="predicted"/>
<feature type="domain" description="CRISPR-associated protein Cas6 C-terminal" evidence="2">
    <location>
        <begin position="207"/>
        <end position="327"/>
    </location>
</feature>
<feature type="compositionally biased region" description="Low complexity" evidence="1">
    <location>
        <begin position="63"/>
        <end position="78"/>
    </location>
</feature>
<dbReference type="AlphaFoldDB" id="A0A2K8NE88"/>
<dbReference type="KEGG" id="kyr:CVV65_13480"/>
<evidence type="ECO:0000313" key="4">
    <source>
        <dbReference type="Proteomes" id="UP000231932"/>
    </source>
</evidence>
<evidence type="ECO:0000313" key="3">
    <source>
        <dbReference type="EMBL" id="ATY86610.1"/>
    </source>
</evidence>
<keyword evidence="4" id="KW-1185">Reference proteome</keyword>
<evidence type="ECO:0000259" key="2">
    <source>
        <dbReference type="Pfam" id="PF10040"/>
    </source>
</evidence>
<sequence length="332" mass="36835">MALREFAEATLRGGFGTVFREQQCVALGFGEGLCRSGCRYSDACPVAAVFAPGGGGEELDWQSEPSDAGDDASAGAAEPTRRSSRHPRDFVAPYILYMPKRGSVHWRPGEHFSFDLTLVGRAMGYLQHFIEAFQALFQRGVGGRRDVGVLESVEALGTAGNWLVYSKKQERFGTGVHPYHVPVTAAHLETETVFSGLDRPPGRVTLVFETPFRTKWQGALVSRPDFHVVLRAAVRRISRLMEQHCGTHLDIPYTSLFDLATEVRLVDSDVQWKEYWRFSTRQGQNMQFGGIVGAATYEGDLAPYVPFLTAGQYLHAGKQAVFGFGRYRCLWG</sequence>
<accession>A0A2K8NE88</accession>
<dbReference type="Pfam" id="PF10040">
    <property type="entry name" value="CRISPR_Cas6"/>
    <property type="match status" value="1"/>
</dbReference>
<dbReference type="Proteomes" id="UP000231932">
    <property type="component" value="Chromosome"/>
</dbReference>
<reference evidence="4" key="1">
    <citation type="submission" date="2017-11" db="EMBL/GenBank/DDBJ databases">
        <title>Complete Genome Sequence of Kyrpidia sp. Strain EA-1, a thermophilic, hydrogen-oxidizing Bacterium, isolated from the Azores.</title>
        <authorList>
            <person name="Reiner J.E."/>
            <person name="Lapp C.J."/>
            <person name="Bunk B."/>
            <person name="Gescher J."/>
        </authorList>
    </citation>
    <scope>NUCLEOTIDE SEQUENCE [LARGE SCALE GENOMIC DNA]</scope>
    <source>
        <strain evidence="4">EA-1</strain>
    </source>
</reference>
<evidence type="ECO:0000256" key="1">
    <source>
        <dbReference type="SAM" id="MobiDB-lite"/>
    </source>
</evidence>